<gene>
    <name evidence="8" type="ORF">WKR92_01775</name>
</gene>
<keyword evidence="9" id="KW-1185">Reference proteome</keyword>
<evidence type="ECO:0000313" key="8">
    <source>
        <dbReference type="EMBL" id="MFB5944554.1"/>
    </source>
</evidence>
<dbReference type="Proteomes" id="UP001580928">
    <property type="component" value="Unassembled WGS sequence"/>
</dbReference>
<feature type="transmembrane region" description="Helical" evidence="6">
    <location>
        <begin position="26"/>
        <end position="48"/>
    </location>
</feature>
<dbReference type="SUPFAM" id="SSF46626">
    <property type="entry name" value="Cytochrome c"/>
    <property type="match status" value="1"/>
</dbReference>
<evidence type="ECO:0000256" key="2">
    <source>
        <dbReference type="ARBA" id="ARBA00022723"/>
    </source>
</evidence>
<name>A0ABV5CAL3_9SPHI</name>
<dbReference type="InterPro" id="IPR032858">
    <property type="entry name" value="CcoP_N"/>
</dbReference>
<keyword evidence="1 4" id="KW-0349">Heme</keyword>
<keyword evidence="6" id="KW-1133">Transmembrane helix</keyword>
<sequence length="308" mass="33926">MKSIILDSTAAATEAALEPIFELSPINLLIIVTLVLFVILFVGALAVLKSLKTLVRVTMPELEEEQKAQIASKLEKKRDRRAWWNKVAGLNPMETEEEIMIDHEYDGIRELDNPTPLWFNALFYSTIVFAIGYILVYDVFGWGMNQEEEYLAQMELAEAERLAYLEASGSNVDENSVTVDLSPEFVAAGQEIYLLNCGMCHGNQGEGMIGPNLTDDFWIHGGEVGDIFRTIKYGVPDKGMVPWEANLTPVQIAQVANYIVSIVGTNPPNAKPAEGEKMEGRASDAAGEASAETEETVEETSTAQETSI</sequence>
<dbReference type="Pfam" id="PF13442">
    <property type="entry name" value="Cytochrome_CBB3"/>
    <property type="match status" value="1"/>
</dbReference>
<reference evidence="8 9" key="1">
    <citation type="submission" date="2024-04" db="EMBL/GenBank/DDBJ databases">
        <title>Albibacterium profundi sp. nov., isolated from sediment of the Challenger Deep of Mariana Trench.</title>
        <authorList>
            <person name="Wang Y."/>
        </authorList>
    </citation>
    <scope>NUCLEOTIDE SEQUENCE [LARGE SCALE GENOMIC DNA]</scope>
    <source>
        <strain evidence="8 9">RHL897</strain>
    </source>
</reference>
<dbReference type="PANTHER" id="PTHR33751:SF1">
    <property type="entry name" value="CBB3-TYPE CYTOCHROME C OXIDASE SUBUNIT FIXP"/>
    <property type="match status" value="1"/>
</dbReference>
<accession>A0ABV5CAL3</accession>
<evidence type="ECO:0000313" key="9">
    <source>
        <dbReference type="Proteomes" id="UP001580928"/>
    </source>
</evidence>
<dbReference type="Gene3D" id="1.10.760.10">
    <property type="entry name" value="Cytochrome c-like domain"/>
    <property type="match status" value="1"/>
</dbReference>
<evidence type="ECO:0000256" key="5">
    <source>
        <dbReference type="SAM" id="MobiDB-lite"/>
    </source>
</evidence>
<dbReference type="InterPro" id="IPR038414">
    <property type="entry name" value="CcoP_N_sf"/>
</dbReference>
<evidence type="ECO:0000256" key="4">
    <source>
        <dbReference type="PROSITE-ProRule" id="PRU00433"/>
    </source>
</evidence>
<dbReference type="PROSITE" id="PS51007">
    <property type="entry name" value="CYTC"/>
    <property type="match status" value="1"/>
</dbReference>
<dbReference type="Gene3D" id="6.10.280.130">
    <property type="match status" value="1"/>
</dbReference>
<dbReference type="EMBL" id="JBBVGT010000002">
    <property type="protein sequence ID" value="MFB5944554.1"/>
    <property type="molecule type" value="Genomic_DNA"/>
</dbReference>
<dbReference type="Pfam" id="PF14715">
    <property type="entry name" value="FixP_N"/>
    <property type="match status" value="1"/>
</dbReference>
<comment type="caution">
    <text evidence="8">The sequence shown here is derived from an EMBL/GenBank/DDBJ whole genome shotgun (WGS) entry which is preliminary data.</text>
</comment>
<keyword evidence="3 4" id="KW-0408">Iron</keyword>
<feature type="domain" description="Cytochrome c" evidence="7">
    <location>
        <begin position="184"/>
        <end position="263"/>
    </location>
</feature>
<evidence type="ECO:0000259" key="7">
    <source>
        <dbReference type="PROSITE" id="PS51007"/>
    </source>
</evidence>
<evidence type="ECO:0000256" key="3">
    <source>
        <dbReference type="ARBA" id="ARBA00023004"/>
    </source>
</evidence>
<keyword evidence="6" id="KW-0472">Membrane</keyword>
<protein>
    <submittedName>
        <fullName evidence="8">Cbb3-type cytochrome c oxidase N-terminal domain-containing protein</fullName>
    </submittedName>
</protein>
<feature type="compositionally biased region" description="Basic and acidic residues" evidence="5">
    <location>
        <begin position="273"/>
        <end position="282"/>
    </location>
</feature>
<dbReference type="PANTHER" id="PTHR33751">
    <property type="entry name" value="CBB3-TYPE CYTOCHROME C OXIDASE SUBUNIT FIXP"/>
    <property type="match status" value="1"/>
</dbReference>
<feature type="compositionally biased region" description="Low complexity" evidence="5">
    <location>
        <begin position="299"/>
        <end position="308"/>
    </location>
</feature>
<dbReference type="InterPro" id="IPR050597">
    <property type="entry name" value="Cytochrome_c_Oxidase_Subunit"/>
</dbReference>
<proteinExistence type="predicted"/>
<feature type="region of interest" description="Disordered" evidence="5">
    <location>
        <begin position="268"/>
        <end position="308"/>
    </location>
</feature>
<keyword evidence="6" id="KW-0812">Transmembrane</keyword>
<keyword evidence="2 4" id="KW-0479">Metal-binding</keyword>
<dbReference type="InterPro" id="IPR009056">
    <property type="entry name" value="Cyt_c-like_dom"/>
</dbReference>
<evidence type="ECO:0000256" key="1">
    <source>
        <dbReference type="ARBA" id="ARBA00022617"/>
    </source>
</evidence>
<organism evidence="8 9">
    <name type="scientific">Albibacterium profundi</name>
    <dbReference type="NCBI Taxonomy" id="3134906"/>
    <lineage>
        <taxon>Bacteria</taxon>
        <taxon>Pseudomonadati</taxon>
        <taxon>Bacteroidota</taxon>
        <taxon>Sphingobacteriia</taxon>
        <taxon>Sphingobacteriales</taxon>
        <taxon>Sphingobacteriaceae</taxon>
        <taxon>Albibacterium</taxon>
    </lineage>
</organism>
<feature type="transmembrane region" description="Helical" evidence="6">
    <location>
        <begin position="117"/>
        <end position="136"/>
    </location>
</feature>
<evidence type="ECO:0000256" key="6">
    <source>
        <dbReference type="SAM" id="Phobius"/>
    </source>
</evidence>
<dbReference type="InterPro" id="IPR036909">
    <property type="entry name" value="Cyt_c-like_dom_sf"/>
</dbReference>
<dbReference type="RefSeq" id="WP_375556119.1">
    <property type="nucleotide sequence ID" value="NZ_JBBVGT010000002.1"/>
</dbReference>